<name>A0AAU9C788_9ENTR</name>
<dbReference type="Proteomes" id="UP000595858">
    <property type="component" value="Chromosome"/>
</dbReference>
<organism evidence="1 2">
    <name type="scientific">Enterobacter roggenkampii</name>
    <dbReference type="NCBI Taxonomy" id="1812935"/>
    <lineage>
        <taxon>Bacteria</taxon>
        <taxon>Pseudomonadati</taxon>
        <taxon>Pseudomonadota</taxon>
        <taxon>Gammaproteobacteria</taxon>
        <taxon>Enterobacterales</taxon>
        <taxon>Enterobacteriaceae</taxon>
        <taxon>Enterobacter</taxon>
        <taxon>Enterobacter cloacae complex</taxon>
    </lineage>
</organism>
<evidence type="ECO:0000313" key="1">
    <source>
        <dbReference type="EMBL" id="BCL41808.1"/>
    </source>
</evidence>
<sequence length="109" mass="12241">MKERAFVSSGVSEDVHAALEKESFNFPPLLWDLLHGIVLFEEGCVYRVHLKALQALFIGEPWEALTQLISHESHSVVDVVPTARPFDGVRQIAALWGKLFTAWLNLTQA</sequence>
<reference evidence="1" key="1">
    <citation type="journal article" date="2020" name="J Glob Antimicrob Resist">
        <title>Genomic characterization of clinical Enterobacter roggenkampii co-harboring blaIMP-1- and blaGES-5-encoding IncP6 and mcr-9-encoding IncHI2 plasmids isolated in Japan.</title>
        <authorList>
            <person name="Umeda K."/>
            <person name="Nakamura H."/>
            <person name="Fukuda A."/>
            <person name="Matsumoto Y."/>
            <person name="Motooka D."/>
            <person name="Nakamura S."/>
            <person name="Yasui Y."/>
            <person name="Yoshida H."/>
            <person name="Kawahara R."/>
        </authorList>
    </citation>
    <scope>NUCLEOTIDE SEQUENCE</scope>
    <source>
        <strain evidence="1">OIPH-N260</strain>
    </source>
</reference>
<evidence type="ECO:0000313" key="2">
    <source>
        <dbReference type="Proteomes" id="UP000595858"/>
    </source>
</evidence>
<dbReference type="AlphaFoldDB" id="A0AAU9C788"/>
<gene>
    <name evidence="1" type="ORF">OIPHN260_13100</name>
</gene>
<dbReference type="RefSeq" id="WP_052954100.1">
    <property type="nucleotide sequence ID" value="NZ_AP023447.1"/>
</dbReference>
<proteinExistence type="predicted"/>
<dbReference type="EMBL" id="AP023447">
    <property type="protein sequence ID" value="BCL41808.1"/>
    <property type="molecule type" value="Genomic_DNA"/>
</dbReference>
<protein>
    <submittedName>
        <fullName evidence="1">Uncharacterized protein</fullName>
    </submittedName>
</protein>
<accession>A0AAU9C788</accession>